<comment type="caution">
    <text evidence="2">The sequence shown here is derived from an EMBL/GenBank/DDBJ whole genome shotgun (WGS) entry which is preliminary data.</text>
</comment>
<protein>
    <submittedName>
        <fullName evidence="2">Uncharacterized protein</fullName>
    </submittedName>
</protein>
<evidence type="ECO:0000256" key="1">
    <source>
        <dbReference type="SAM" id="Phobius"/>
    </source>
</evidence>
<keyword evidence="1" id="KW-0472">Membrane</keyword>
<keyword evidence="1" id="KW-1133">Transmembrane helix</keyword>
<evidence type="ECO:0000313" key="3">
    <source>
        <dbReference type="Proteomes" id="UP000823775"/>
    </source>
</evidence>
<reference evidence="2 3" key="1">
    <citation type="journal article" date="2021" name="BMC Genomics">
        <title>Datura genome reveals duplications of psychoactive alkaloid biosynthetic genes and high mutation rate following tissue culture.</title>
        <authorList>
            <person name="Rajewski A."/>
            <person name="Carter-House D."/>
            <person name="Stajich J."/>
            <person name="Litt A."/>
        </authorList>
    </citation>
    <scope>NUCLEOTIDE SEQUENCE [LARGE SCALE GENOMIC DNA]</scope>
    <source>
        <strain evidence="2">AR-01</strain>
    </source>
</reference>
<gene>
    <name evidence="2" type="ORF">HAX54_009480</name>
</gene>
<name>A0ABS8TGP9_DATST</name>
<feature type="non-terminal residue" evidence="2">
    <location>
        <position position="1"/>
    </location>
</feature>
<proteinExistence type="predicted"/>
<organism evidence="2 3">
    <name type="scientific">Datura stramonium</name>
    <name type="common">Jimsonweed</name>
    <name type="synonym">Common thornapple</name>
    <dbReference type="NCBI Taxonomy" id="4076"/>
    <lineage>
        <taxon>Eukaryota</taxon>
        <taxon>Viridiplantae</taxon>
        <taxon>Streptophyta</taxon>
        <taxon>Embryophyta</taxon>
        <taxon>Tracheophyta</taxon>
        <taxon>Spermatophyta</taxon>
        <taxon>Magnoliopsida</taxon>
        <taxon>eudicotyledons</taxon>
        <taxon>Gunneridae</taxon>
        <taxon>Pentapetalae</taxon>
        <taxon>asterids</taxon>
        <taxon>lamiids</taxon>
        <taxon>Solanales</taxon>
        <taxon>Solanaceae</taxon>
        <taxon>Solanoideae</taxon>
        <taxon>Datureae</taxon>
        <taxon>Datura</taxon>
    </lineage>
</organism>
<dbReference type="Proteomes" id="UP000823775">
    <property type="component" value="Unassembled WGS sequence"/>
</dbReference>
<evidence type="ECO:0000313" key="2">
    <source>
        <dbReference type="EMBL" id="MCD7469981.1"/>
    </source>
</evidence>
<feature type="non-terminal residue" evidence="2">
    <location>
        <position position="64"/>
    </location>
</feature>
<keyword evidence="1" id="KW-0812">Transmembrane</keyword>
<feature type="transmembrane region" description="Helical" evidence="1">
    <location>
        <begin position="29"/>
        <end position="50"/>
    </location>
</feature>
<keyword evidence="3" id="KW-1185">Reference proteome</keyword>
<dbReference type="EMBL" id="JACEIK010001515">
    <property type="protein sequence ID" value="MCD7469981.1"/>
    <property type="molecule type" value="Genomic_DNA"/>
</dbReference>
<accession>A0ABS8TGP9</accession>
<sequence length="64" mass="7093">VARRSSHFFQIVARYSCLGLLGEAKKPLIFAQLSGFSLCLGCVLHLSTYISQVSRSSSPVFFHM</sequence>